<accession>A0AA48P823</accession>
<protein>
    <submittedName>
        <fullName evidence="1">ORF58</fullName>
    </submittedName>
</protein>
<organism evidence="1">
    <name type="scientific">Malaco herpesvirus 4</name>
    <dbReference type="NCBI Taxonomy" id="3031800"/>
    <lineage>
        <taxon>Viruses</taxon>
        <taxon>Duplodnaviria</taxon>
        <taxon>Heunggongvirae</taxon>
        <taxon>Peploviricota</taxon>
        <taxon>Herviviricetes</taxon>
        <taxon>Herpesvirales</taxon>
        <taxon>Malacoherpesviridae</taxon>
    </lineage>
</organism>
<reference evidence="1" key="1">
    <citation type="journal article" date="2023" name="Front. Mar. Sci.">
        <title>Tracing the invertebrate herpesviruses in the global sequence datasets.</title>
        <authorList>
            <person name="Rosani U."/>
            <person name="Gaia M."/>
            <person name="Delmont T.O."/>
            <person name="Krupovic M."/>
        </authorList>
    </citation>
    <scope>NUCLEOTIDE SEQUENCE</scope>
    <source>
        <strain evidence="1">MalacoHV4/Med/2018 155</strain>
    </source>
</reference>
<evidence type="ECO:0000313" key="1">
    <source>
        <dbReference type="EMBL" id="DBA11672.1"/>
    </source>
</evidence>
<dbReference type="EMBL" id="BK063080">
    <property type="protein sequence ID" value="DBA11672.1"/>
    <property type="molecule type" value="Genomic_DNA"/>
</dbReference>
<proteinExistence type="predicted"/>
<name>A0AA48P823_9VIRU</name>
<reference evidence="1" key="2">
    <citation type="submission" date="2023-01" db="EMBL/GenBank/DDBJ databases">
        <authorList>
            <person name="Rosani U."/>
            <person name="Delmont T.O."/>
            <person name="Gaia M."/>
            <person name="Krupovic M."/>
        </authorList>
    </citation>
    <scope>NUCLEOTIDE SEQUENCE</scope>
    <source>
        <strain evidence="1">MalacoHV4/Med/2018 155</strain>
    </source>
</reference>
<sequence length="169" mass="18250">MELSPSLGVFIVTAFAHPASFLDDSCTVSEYKYDICSLSGPAITGRTMCANTRHVTVLVSKIYDISFKPSSDCNCGYVSVYAFIKSSVTVFSSDSNFAKTFSLVKSSSMLAPTKFGTHLARSGGSSVDVLYIFSEFNLNSNGKLTPRTNSLNELRAVSMDLGSCMETHN</sequence>